<accession>A0A3P7T3N0</accession>
<keyword evidence="2" id="KW-1185">Reference proteome</keyword>
<sequence>MRDIGAITNLTEAKFYSTSTQALYALTPAVRDQSRNKFLENVHETLALVSADLLQQTEGEITFIYDDSNKDSQWSELILQI</sequence>
<dbReference type="AlphaFoldDB" id="A0A3P7T3N0"/>
<proteinExistence type="predicted"/>
<evidence type="ECO:0000313" key="2">
    <source>
        <dbReference type="Proteomes" id="UP000278807"/>
    </source>
</evidence>
<organism evidence="1 2">
    <name type="scientific">Rodentolepis nana</name>
    <name type="common">Dwarf tapeworm</name>
    <name type="synonym">Hymenolepis nana</name>
    <dbReference type="NCBI Taxonomy" id="102285"/>
    <lineage>
        <taxon>Eukaryota</taxon>
        <taxon>Metazoa</taxon>
        <taxon>Spiralia</taxon>
        <taxon>Lophotrochozoa</taxon>
        <taxon>Platyhelminthes</taxon>
        <taxon>Cestoda</taxon>
        <taxon>Eucestoda</taxon>
        <taxon>Cyclophyllidea</taxon>
        <taxon>Hymenolepididae</taxon>
        <taxon>Rodentolepis</taxon>
    </lineage>
</organism>
<dbReference type="EMBL" id="UZAE01006800">
    <property type="protein sequence ID" value="VDO02223.1"/>
    <property type="molecule type" value="Genomic_DNA"/>
</dbReference>
<evidence type="ECO:0000313" key="1">
    <source>
        <dbReference type="EMBL" id="VDO02223.1"/>
    </source>
</evidence>
<reference evidence="1 2" key="1">
    <citation type="submission" date="2018-11" db="EMBL/GenBank/DDBJ databases">
        <authorList>
            <consortium name="Pathogen Informatics"/>
        </authorList>
    </citation>
    <scope>NUCLEOTIDE SEQUENCE [LARGE SCALE GENOMIC DNA]</scope>
</reference>
<name>A0A3P7T3N0_RODNA</name>
<protein>
    <submittedName>
        <fullName evidence="1">Uncharacterized protein</fullName>
    </submittedName>
</protein>
<dbReference type="Proteomes" id="UP000278807">
    <property type="component" value="Unassembled WGS sequence"/>
</dbReference>
<gene>
    <name evidence="1" type="ORF">HNAJ_LOCUS6363</name>
</gene>